<dbReference type="Gene3D" id="1.10.1740.10">
    <property type="match status" value="1"/>
</dbReference>
<dbReference type="EMBL" id="FUZZ01000002">
    <property type="protein sequence ID" value="SKD06749.1"/>
    <property type="molecule type" value="Genomic_DNA"/>
</dbReference>
<evidence type="ECO:0000259" key="6">
    <source>
        <dbReference type="Pfam" id="PF08281"/>
    </source>
</evidence>
<dbReference type="InterPro" id="IPR039425">
    <property type="entry name" value="RNA_pol_sigma-70-like"/>
</dbReference>
<dbReference type="SUPFAM" id="SSF88659">
    <property type="entry name" value="Sigma3 and sigma4 domains of RNA polymerase sigma factors"/>
    <property type="match status" value="1"/>
</dbReference>
<evidence type="ECO:0000256" key="1">
    <source>
        <dbReference type="ARBA" id="ARBA00010641"/>
    </source>
</evidence>
<dbReference type="Pfam" id="PF08281">
    <property type="entry name" value="Sigma70_r4_2"/>
    <property type="match status" value="1"/>
</dbReference>
<dbReference type="InterPro" id="IPR036388">
    <property type="entry name" value="WH-like_DNA-bd_sf"/>
</dbReference>
<comment type="similarity">
    <text evidence="1">Belongs to the sigma-70 factor family. ECF subfamily.</text>
</comment>
<gene>
    <name evidence="7" type="ORF">SAMN05660461_3544</name>
</gene>
<dbReference type="InterPro" id="IPR013249">
    <property type="entry name" value="RNA_pol_sigma70_r4_t2"/>
</dbReference>
<dbReference type="Gene3D" id="1.10.10.10">
    <property type="entry name" value="Winged helix-like DNA-binding domain superfamily/Winged helix DNA-binding domain"/>
    <property type="match status" value="1"/>
</dbReference>
<dbReference type="Pfam" id="PF04542">
    <property type="entry name" value="Sigma70_r2"/>
    <property type="match status" value="1"/>
</dbReference>
<dbReference type="STRING" id="393003.SAMN05660461_3544"/>
<keyword evidence="4" id="KW-0804">Transcription</keyword>
<dbReference type="InterPro" id="IPR013324">
    <property type="entry name" value="RNA_pol_sigma_r3/r4-like"/>
</dbReference>
<name>A0A1T5P380_9BACT</name>
<dbReference type="NCBIfam" id="TIGR02937">
    <property type="entry name" value="sigma70-ECF"/>
    <property type="match status" value="1"/>
</dbReference>
<accession>A0A1T5P380</accession>
<dbReference type="PANTHER" id="PTHR43133:SF46">
    <property type="entry name" value="RNA POLYMERASE SIGMA-70 FACTOR ECF SUBFAMILY"/>
    <property type="match status" value="1"/>
</dbReference>
<protein>
    <submittedName>
        <fullName evidence="7">RNA polymerase sigma-70 factor, ECF subfamily</fullName>
    </submittedName>
</protein>
<proteinExistence type="inferred from homology"/>
<dbReference type="CDD" id="cd06171">
    <property type="entry name" value="Sigma70_r4"/>
    <property type="match status" value="1"/>
</dbReference>
<keyword evidence="3" id="KW-0731">Sigma factor</keyword>
<reference evidence="8" key="1">
    <citation type="submission" date="2017-02" db="EMBL/GenBank/DDBJ databases">
        <authorList>
            <person name="Varghese N."/>
            <person name="Submissions S."/>
        </authorList>
    </citation>
    <scope>NUCLEOTIDE SEQUENCE [LARGE SCALE GENOMIC DNA]</scope>
    <source>
        <strain evidence="8">DSM 18108</strain>
    </source>
</reference>
<dbReference type="InterPro" id="IPR014284">
    <property type="entry name" value="RNA_pol_sigma-70_dom"/>
</dbReference>
<evidence type="ECO:0000256" key="2">
    <source>
        <dbReference type="ARBA" id="ARBA00023015"/>
    </source>
</evidence>
<dbReference type="RefSeq" id="WP_079470807.1">
    <property type="nucleotide sequence ID" value="NZ_FUZZ01000002.1"/>
</dbReference>
<evidence type="ECO:0000313" key="8">
    <source>
        <dbReference type="Proteomes" id="UP000190166"/>
    </source>
</evidence>
<organism evidence="7 8">
    <name type="scientific">Chitinophaga ginsengisegetis</name>
    <dbReference type="NCBI Taxonomy" id="393003"/>
    <lineage>
        <taxon>Bacteria</taxon>
        <taxon>Pseudomonadati</taxon>
        <taxon>Bacteroidota</taxon>
        <taxon>Chitinophagia</taxon>
        <taxon>Chitinophagales</taxon>
        <taxon>Chitinophagaceae</taxon>
        <taxon>Chitinophaga</taxon>
    </lineage>
</organism>
<evidence type="ECO:0000313" key="7">
    <source>
        <dbReference type="EMBL" id="SKD06749.1"/>
    </source>
</evidence>
<sequence length="199" mass="23059">MSGIKHNSDRQLLLQISEGDEQAFAMLVKAYSGLLFTYLVKITKDQDIASDVVQEIFTQLWLTRESLGEVESFRSWLFVISRHHAVRMLKNIDREYKKREEWHQITQTAADGLEAQDEASLKEAYDILVKNAVDRLPPQQKKVWMLARLEGKKYAEIAEEMQISRETVKKYLQIASSSIVDYIRNNGLPIIISFLIIKL</sequence>
<evidence type="ECO:0000256" key="4">
    <source>
        <dbReference type="ARBA" id="ARBA00023163"/>
    </source>
</evidence>
<dbReference type="GO" id="GO:0016987">
    <property type="term" value="F:sigma factor activity"/>
    <property type="evidence" value="ECO:0007669"/>
    <property type="project" value="UniProtKB-KW"/>
</dbReference>
<dbReference type="GO" id="GO:0006352">
    <property type="term" value="P:DNA-templated transcription initiation"/>
    <property type="evidence" value="ECO:0007669"/>
    <property type="project" value="InterPro"/>
</dbReference>
<feature type="domain" description="RNA polymerase sigma factor 70 region 4 type 2" evidence="6">
    <location>
        <begin position="129"/>
        <end position="173"/>
    </location>
</feature>
<keyword evidence="2" id="KW-0805">Transcription regulation</keyword>
<dbReference type="InterPro" id="IPR007627">
    <property type="entry name" value="RNA_pol_sigma70_r2"/>
</dbReference>
<dbReference type="AlphaFoldDB" id="A0A1T5P380"/>
<keyword evidence="8" id="KW-1185">Reference proteome</keyword>
<feature type="domain" description="RNA polymerase sigma-70 region 2" evidence="5">
    <location>
        <begin position="27"/>
        <end position="93"/>
    </location>
</feature>
<dbReference type="InterPro" id="IPR013325">
    <property type="entry name" value="RNA_pol_sigma_r2"/>
</dbReference>
<dbReference type="GO" id="GO:0003677">
    <property type="term" value="F:DNA binding"/>
    <property type="evidence" value="ECO:0007669"/>
    <property type="project" value="InterPro"/>
</dbReference>
<evidence type="ECO:0000259" key="5">
    <source>
        <dbReference type="Pfam" id="PF04542"/>
    </source>
</evidence>
<dbReference type="Proteomes" id="UP000190166">
    <property type="component" value="Unassembled WGS sequence"/>
</dbReference>
<evidence type="ECO:0000256" key="3">
    <source>
        <dbReference type="ARBA" id="ARBA00023082"/>
    </source>
</evidence>
<dbReference type="SUPFAM" id="SSF88946">
    <property type="entry name" value="Sigma2 domain of RNA polymerase sigma factors"/>
    <property type="match status" value="1"/>
</dbReference>
<dbReference type="PANTHER" id="PTHR43133">
    <property type="entry name" value="RNA POLYMERASE ECF-TYPE SIGMA FACTO"/>
    <property type="match status" value="1"/>
</dbReference>